<reference evidence="5" key="1">
    <citation type="submission" date="2016-10" db="EMBL/GenBank/DDBJ databases">
        <authorList>
            <person name="Varghese N."/>
            <person name="Submissions S."/>
        </authorList>
    </citation>
    <scope>NUCLEOTIDE SEQUENCE [LARGE SCALE GENOMIC DNA]</scope>
    <source>
        <strain evidence="5">DSM 23439</strain>
    </source>
</reference>
<evidence type="ECO:0000259" key="3">
    <source>
        <dbReference type="PROSITE" id="PS51186"/>
    </source>
</evidence>
<dbReference type="SUPFAM" id="SSF55729">
    <property type="entry name" value="Acyl-CoA N-acyltransferases (Nat)"/>
    <property type="match status" value="1"/>
</dbReference>
<dbReference type="Pfam" id="PF00583">
    <property type="entry name" value="Acetyltransf_1"/>
    <property type="match status" value="1"/>
</dbReference>
<gene>
    <name evidence="4" type="ORF">SAMN05421848_0519</name>
</gene>
<accession>A0A1I1GK07</accession>
<dbReference type="GO" id="GO:0016747">
    <property type="term" value="F:acyltransferase activity, transferring groups other than amino-acyl groups"/>
    <property type="evidence" value="ECO:0007669"/>
    <property type="project" value="InterPro"/>
</dbReference>
<keyword evidence="2" id="KW-0012">Acyltransferase</keyword>
<organism evidence="4 5">
    <name type="scientific">Kushneria avicenniae</name>
    <dbReference type="NCBI Taxonomy" id="402385"/>
    <lineage>
        <taxon>Bacteria</taxon>
        <taxon>Pseudomonadati</taxon>
        <taxon>Pseudomonadota</taxon>
        <taxon>Gammaproteobacteria</taxon>
        <taxon>Oceanospirillales</taxon>
        <taxon>Halomonadaceae</taxon>
        <taxon>Kushneria</taxon>
    </lineage>
</organism>
<protein>
    <submittedName>
        <fullName evidence="4">Ribosomal protein S18 acetylase RimI</fullName>
    </submittedName>
</protein>
<sequence length="159" mass="17838">MAFTLRAAETRDASALNALERTCFGDNEDSFSPSQLKYLVTKANAQTRLIIDEDGALMGYGTLLFRRNEKKARLYSFCLHPDIRGQGLGQRLLLALEAVALTRGCDSIYLEVRADNRAAISLYRRMGYEVLHWMEDYYHDGCAAWKMIRSLGEGSSAAS</sequence>
<dbReference type="AlphaFoldDB" id="A0A1I1GK07"/>
<dbReference type="InterPro" id="IPR017255">
    <property type="entry name" value="AcTrfase_GNAT_prd"/>
</dbReference>
<dbReference type="GO" id="GO:0005840">
    <property type="term" value="C:ribosome"/>
    <property type="evidence" value="ECO:0007669"/>
    <property type="project" value="UniProtKB-KW"/>
</dbReference>
<dbReference type="EMBL" id="FOLY01000001">
    <property type="protein sequence ID" value="SFC09500.1"/>
    <property type="molecule type" value="Genomic_DNA"/>
</dbReference>
<dbReference type="STRING" id="402385.SAMN05421848_0519"/>
<dbReference type="Gene3D" id="3.40.630.30">
    <property type="match status" value="1"/>
</dbReference>
<dbReference type="InterPro" id="IPR000182">
    <property type="entry name" value="GNAT_dom"/>
</dbReference>
<name>A0A1I1GK07_9GAMM</name>
<dbReference type="PROSITE" id="PS51186">
    <property type="entry name" value="GNAT"/>
    <property type="match status" value="1"/>
</dbReference>
<dbReference type="CDD" id="cd04301">
    <property type="entry name" value="NAT_SF"/>
    <property type="match status" value="1"/>
</dbReference>
<evidence type="ECO:0000313" key="4">
    <source>
        <dbReference type="EMBL" id="SFC09500.1"/>
    </source>
</evidence>
<keyword evidence="1" id="KW-0808">Transferase</keyword>
<dbReference type="OrthoDB" id="27442at2"/>
<keyword evidence="5" id="KW-1185">Reference proteome</keyword>
<proteinExistence type="predicted"/>
<dbReference type="InterPro" id="IPR050832">
    <property type="entry name" value="Bact_Acetyltransf"/>
</dbReference>
<evidence type="ECO:0000256" key="1">
    <source>
        <dbReference type="ARBA" id="ARBA00022679"/>
    </source>
</evidence>
<feature type="domain" description="N-acetyltransferase" evidence="3">
    <location>
        <begin position="3"/>
        <end position="152"/>
    </location>
</feature>
<evidence type="ECO:0000313" key="5">
    <source>
        <dbReference type="Proteomes" id="UP000199046"/>
    </source>
</evidence>
<dbReference type="Proteomes" id="UP000199046">
    <property type="component" value="Unassembled WGS sequence"/>
</dbReference>
<dbReference type="RefSeq" id="WP_090130478.1">
    <property type="nucleotide sequence ID" value="NZ_FOLY01000001.1"/>
</dbReference>
<dbReference type="PANTHER" id="PTHR43877">
    <property type="entry name" value="AMINOALKYLPHOSPHONATE N-ACETYLTRANSFERASE-RELATED-RELATED"/>
    <property type="match status" value="1"/>
</dbReference>
<keyword evidence="4" id="KW-0689">Ribosomal protein</keyword>
<dbReference type="PIRSF" id="PIRSF037663">
    <property type="entry name" value="Acetyltransf_GNAT_prd"/>
    <property type="match status" value="1"/>
</dbReference>
<keyword evidence="4" id="KW-0687">Ribonucleoprotein</keyword>
<dbReference type="InterPro" id="IPR016181">
    <property type="entry name" value="Acyl_CoA_acyltransferase"/>
</dbReference>
<evidence type="ECO:0000256" key="2">
    <source>
        <dbReference type="ARBA" id="ARBA00023315"/>
    </source>
</evidence>